<dbReference type="Proteomes" id="UP000199086">
    <property type="component" value="Unassembled WGS sequence"/>
</dbReference>
<protein>
    <submittedName>
        <fullName evidence="3">Luciferase family oxidoreductase, group 1</fullName>
    </submittedName>
</protein>
<dbReference type="GO" id="GO:0016705">
    <property type="term" value="F:oxidoreductase activity, acting on paired donors, with incorporation or reduction of molecular oxygen"/>
    <property type="evidence" value="ECO:0007669"/>
    <property type="project" value="InterPro"/>
</dbReference>
<dbReference type="AlphaFoldDB" id="A0A1G6HBZ5"/>
<dbReference type="EMBL" id="FMYF01000008">
    <property type="protein sequence ID" value="SDB91721.1"/>
    <property type="molecule type" value="Genomic_DNA"/>
</dbReference>
<dbReference type="InterPro" id="IPR036661">
    <property type="entry name" value="Luciferase-like_sf"/>
</dbReference>
<evidence type="ECO:0000259" key="2">
    <source>
        <dbReference type="Pfam" id="PF00296"/>
    </source>
</evidence>
<reference evidence="3 4" key="1">
    <citation type="submission" date="2016-06" db="EMBL/GenBank/DDBJ databases">
        <authorList>
            <person name="Olsen C.W."/>
            <person name="Carey S."/>
            <person name="Hinshaw L."/>
            <person name="Karasin A.I."/>
        </authorList>
    </citation>
    <scope>NUCLEOTIDE SEQUENCE [LARGE SCALE GENOMIC DNA]</scope>
    <source>
        <strain evidence="3 4">LZ-22</strain>
    </source>
</reference>
<dbReference type="GO" id="GO:0005829">
    <property type="term" value="C:cytosol"/>
    <property type="evidence" value="ECO:0007669"/>
    <property type="project" value="TreeGrafter"/>
</dbReference>
<accession>A0A1G6HBZ5</accession>
<dbReference type="SUPFAM" id="SSF51679">
    <property type="entry name" value="Bacterial luciferase-like"/>
    <property type="match status" value="1"/>
</dbReference>
<name>A0A1G6HBZ5_9ACTN</name>
<dbReference type="Gene3D" id="3.20.20.30">
    <property type="entry name" value="Luciferase-like domain"/>
    <property type="match status" value="1"/>
</dbReference>
<dbReference type="InterPro" id="IPR050766">
    <property type="entry name" value="Bact_Lucif_Oxidored"/>
</dbReference>
<organism evidence="3 4">
    <name type="scientific">Raineyella antarctica</name>
    <dbReference type="NCBI Taxonomy" id="1577474"/>
    <lineage>
        <taxon>Bacteria</taxon>
        <taxon>Bacillati</taxon>
        <taxon>Actinomycetota</taxon>
        <taxon>Actinomycetes</taxon>
        <taxon>Propionibacteriales</taxon>
        <taxon>Propionibacteriaceae</taxon>
        <taxon>Raineyella</taxon>
    </lineage>
</organism>
<dbReference type="STRING" id="1577474.GA0111570_108105"/>
<gene>
    <name evidence="3" type="ORF">GA0111570_108105</name>
</gene>
<evidence type="ECO:0000256" key="1">
    <source>
        <dbReference type="ARBA" id="ARBA00007789"/>
    </source>
</evidence>
<feature type="domain" description="Luciferase-like" evidence="2">
    <location>
        <begin position="15"/>
        <end position="301"/>
    </location>
</feature>
<dbReference type="Pfam" id="PF00296">
    <property type="entry name" value="Bac_luciferase"/>
    <property type="match status" value="1"/>
</dbReference>
<dbReference type="InterPro" id="IPR011251">
    <property type="entry name" value="Luciferase-like_dom"/>
</dbReference>
<proteinExistence type="predicted"/>
<keyword evidence="4" id="KW-1185">Reference proteome</keyword>
<evidence type="ECO:0000313" key="4">
    <source>
        <dbReference type="Proteomes" id="UP000199086"/>
    </source>
</evidence>
<dbReference type="PANTHER" id="PTHR30137:SF6">
    <property type="entry name" value="LUCIFERASE-LIKE MONOOXYGENASE"/>
    <property type="match status" value="1"/>
</dbReference>
<dbReference type="PANTHER" id="PTHR30137">
    <property type="entry name" value="LUCIFERASE-LIKE MONOOXYGENASE"/>
    <property type="match status" value="1"/>
</dbReference>
<comment type="similarity">
    <text evidence="1">To bacterial alkanal monooxygenase alpha and beta chains.</text>
</comment>
<dbReference type="InterPro" id="IPR019949">
    <property type="entry name" value="CmoO-like"/>
</dbReference>
<dbReference type="RefSeq" id="WP_092611696.1">
    <property type="nucleotide sequence ID" value="NZ_FMYF01000008.1"/>
</dbReference>
<evidence type="ECO:0000313" key="3">
    <source>
        <dbReference type="EMBL" id="SDB91721.1"/>
    </source>
</evidence>
<dbReference type="NCBIfam" id="TIGR03558">
    <property type="entry name" value="oxido_grp_1"/>
    <property type="match status" value="1"/>
</dbReference>
<dbReference type="OrthoDB" id="9780518at2"/>
<sequence length="335" mass="35211">MLTLSALDQLPVFRDLDAPTAVRESVTLAVALEGLGYHRFWVAEHHGDPSRACAAPDVLAASIAARTTTLRVGTGCTLLPYTSPLRTAEAHRLLAALAPGRIDLGIGRGQGTAAATAALLPAYGTTTEAYESQVAELLQLLGHAAGSGAPMAVPLGASPPEPWLMGSSSGGARTAASFGLPFAFAQFAHPSPRPDIVEEYRSAFRPGPFGSDPQVVIAVRISCAPTRVEAEELAAAVWWPIQGRESGPTSEGWPHDTYPSRTDLAGHRRSPEERACAESMPWATVTGDPGGVMARLTELADVYGADELVLTTTCPGLAERIRMYELVAGANRRPA</sequence>